<accession>A0A8D7FN93</accession>
<dbReference type="AlphaFoldDB" id="A0A8D7FN93"/>
<organism evidence="1">
    <name type="scientific">Musa acuminata subsp. malaccensis</name>
    <name type="common">Wild banana</name>
    <name type="synonym">Musa malaccensis</name>
    <dbReference type="NCBI Taxonomy" id="214687"/>
    <lineage>
        <taxon>Eukaryota</taxon>
        <taxon>Viridiplantae</taxon>
        <taxon>Streptophyta</taxon>
        <taxon>Embryophyta</taxon>
        <taxon>Tracheophyta</taxon>
        <taxon>Spermatophyta</taxon>
        <taxon>Magnoliopsida</taxon>
        <taxon>Liliopsida</taxon>
        <taxon>Zingiberales</taxon>
        <taxon>Musaceae</taxon>
        <taxon>Musa</taxon>
    </lineage>
</organism>
<sequence length="55" mass="6143">MDSPNWGRIRAQRWLSAGKSKAQLAGYCHAITSCTLTDMMRIQAAVTHFSQFTTP</sequence>
<gene>
    <name evidence="1" type="ORF">GSMUA_71200.1</name>
</gene>
<proteinExistence type="predicted"/>
<protein>
    <submittedName>
        <fullName evidence="1">(wild Malaysian banana) hypothetical protein</fullName>
    </submittedName>
</protein>
<dbReference type="EMBL" id="HG996467">
    <property type="protein sequence ID" value="CAG1862226.1"/>
    <property type="molecule type" value="Genomic_DNA"/>
</dbReference>
<reference evidence="1" key="1">
    <citation type="submission" date="2021-03" db="EMBL/GenBank/DDBJ databases">
        <authorList>
            <consortium name="Genoscope - CEA"/>
            <person name="William W."/>
        </authorList>
    </citation>
    <scope>NUCLEOTIDE SEQUENCE</scope>
    <source>
        <strain evidence="1">Doubled-haploid Pahang</strain>
    </source>
</reference>
<name>A0A8D7FN93_MUSAM</name>
<evidence type="ECO:0000313" key="1">
    <source>
        <dbReference type="EMBL" id="CAG1862226.1"/>
    </source>
</evidence>